<dbReference type="PANTHER" id="PTHR47245">
    <property type="entry name" value="PEPTIDYLPROLYL ISOMERASE"/>
    <property type="match status" value="1"/>
</dbReference>
<organism evidence="5 6">
    <name type="scientific">Pendulispora rubella</name>
    <dbReference type="NCBI Taxonomy" id="2741070"/>
    <lineage>
        <taxon>Bacteria</taxon>
        <taxon>Pseudomonadati</taxon>
        <taxon>Myxococcota</taxon>
        <taxon>Myxococcia</taxon>
        <taxon>Myxococcales</taxon>
        <taxon>Sorangiineae</taxon>
        <taxon>Pendulisporaceae</taxon>
        <taxon>Pendulispora</taxon>
    </lineage>
</organism>
<gene>
    <name evidence="5" type="ORF">LVJ94_03140</name>
</gene>
<feature type="signal peptide" evidence="3">
    <location>
        <begin position="1"/>
        <end position="27"/>
    </location>
</feature>
<feature type="region of interest" description="Disordered" evidence="2">
    <location>
        <begin position="139"/>
        <end position="158"/>
    </location>
</feature>
<accession>A0ABZ2L8V0</accession>
<dbReference type="RefSeq" id="WP_394835890.1">
    <property type="nucleotide sequence ID" value="NZ_CP089929.1"/>
</dbReference>
<keyword evidence="1 5" id="KW-0413">Isomerase</keyword>
<dbReference type="InterPro" id="IPR046357">
    <property type="entry name" value="PPIase_dom_sf"/>
</dbReference>
<sequence length="352" mass="37718">MTRHRYPFTLIALTVSCLACSSPNARAPQLTSNPATLSAPAPALPTAAPPQTTEVVSKQTSVVVEYAIVSSSWLAPFVRVDANELKTWTAQALKEGRLPEVRHILVKVDAATGSDRVARKHAEALIARLRKGEDFAAIAREESDDPGSGARGGSVGADTSRFVEPFRHVAATLRPGQLTRRPVHTRYGWHIIRKDRATPSASSAAYQRDIAPRVAETVAQEILKRRTSTSSMDAARAEATAALLAPGADKGTGAPIVRTFDPAKDNEAAEATCRATANELRLRLQAMLRDQTAAPVLTPPTGLPICGDDLDALRTFAAEAKPQESRIVEGDGHRQLILYAAPVPNEPVTLRP</sequence>
<dbReference type="Pfam" id="PF00639">
    <property type="entry name" value="Rotamase"/>
    <property type="match status" value="1"/>
</dbReference>
<dbReference type="PANTHER" id="PTHR47245:SF2">
    <property type="entry name" value="PEPTIDYL-PROLYL CIS-TRANS ISOMERASE HP_0175-RELATED"/>
    <property type="match status" value="1"/>
</dbReference>
<keyword evidence="6" id="KW-1185">Reference proteome</keyword>
<dbReference type="GO" id="GO:0016853">
    <property type="term" value="F:isomerase activity"/>
    <property type="evidence" value="ECO:0007669"/>
    <property type="project" value="UniProtKB-KW"/>
</dbReference>
<evidence type="ECO:0000259" key="4">
    <source>
        <dbReference type="PROSITE" id="PS50198"/>
    </source>
</evidence>
<reference evidence="5" key="1">
    <citation type="submission" date="2021-12" db="EMBL/GenBank/DDBJ databases">
        <title>Discovery of the Pendulisporaceae a myxobacterial family with distinct sporulation behavior and unique specialized metabolism.</title>
        <authorList>
            <person name="Garcia R."/>
            <person name="Popoff A."/>
            <person name="Bader C.D."/>
            <person name="Loehr J."/>
            <person name="Walesch S."/>
            <person name="Walt C."/>
            <person name="Boldt J."/>
            <person name="Bunk B."/>
            <person name="Haeckl F.J.F.P.J."/>
            <person name="Gunesch A.P."/>
            <person name="Birkelbach J."/>
            <person name="Nuebel U."/>
            <person name="Pietschmann T."/>
            <person name="Bach T."/>
            <person name="Mueller R."/>
        </authorList>
    </citation>
    <scope>NUCLEOTIDE SEQUENCE</scope>
    <source>
        <strain evidence="5">MSr11367</strain>
    </source>
</reference>
<proteinExistence type="predicted"/>
<dbReference type="SUPFAM" id="SSF54534">
    <property type="entry name" value="FKBP-like"/>
    <property type="match status" value="1"/>
</dbReference>
<keyword evidence="3" id="KW-0732">Signal</keyword>
<dbReference type="Gene3D" id="3.10.50.40">
    <property type="match status" value="1"/>
</dbReference>
<dbReference type="PROSITE" id="PS51257">
    <property type="entry name" value="PROKAR_LIPOPROTEIN"/>
    <property type="match status" value="1"/>
</dbReference>
<feature type="chain" id="PRO_5045899380" evidence="3">
    <location>
        <begin position="28"/>
        <end position="352"/>
    </location>
</feature>
<dbReference type="InterPro" id="IPR050245">
    <property type="entry name" value="PrsA_foldase"/>
</dbReference>
<keyword evidence="1" id="KW-0697">Rotamase</keyword>
<evidence type="ECO:0000256" key="2">
    <source>
        <dbReference type="SAM" id="MobiDB-lite"/>
    </source>
</evidence>
<dbReference type="PROSITE" id="PS50198">
    <property type="entry name" value="PPIC_PPIASE_2"/>
    <property type="match status" value="1"/>
</dbReference>
<evidence type="ECO:0000313" key="6">
    <source>
        <dbReference type="Proteomes" id="UP001374803"/>
    </source>
</evidence>
<dbReference type="Proteomes" id="UP001374803">
    <property type="component" value="Chromosome"/>
</dbReference>
<protein>
    <submittedName>
        <fullName evidence="5">Peptidyl-prolyl cis-trans isomerase</fullName>
    </submittedName>
</protein>
<evidence type="ECO:0000256" key="3">
    <source>
        <dbReference type="SAM" id="SignalP"/>
    </source>
</evidence>
<name>A0ABZ2L8V0_9BACT</name>
<dbReference type="EMBL" id="CP089983">
    <property type="protein sequence ID" value="WXB06241.1"/>
    <property type="molecule type" value="Genomic_DNA"/>
</dbReference>
<dbReference type="InterPro" id="IPR000297">
    <property type="entry name" value="PPIase_PpiC"/>
</dbReference>
<evidence type="ECO:0000313" key="5">
    <source>
        <dbReference type="EMBL" id="WXB06241.1"/>
    </source>
</evidence>
<feature type="domain" description="PpiC" evidence="4">
    <location>
        <begin position="100"/>
        <end position="196"/>
    </location>
</feature>
<evidence type="ECO:0000256" key="1">
    <source>
        <dbReference type="PROSITE-ProRule" id="PRU00278"/>
    </source>
</evidence>